<name>A0A1H8MR67_9RHOB</name>
<keyword evidence="3" id="KW-1185">Reference proteome</keyword>
<gene>
    <name evidence="2" type="ORF">SAMN04490248_102210</name>
</gene>
<sequence>MRLVFVGVSLAVIFMQLLPLETTPRRWTGPDLLVVFSCAWVLRRPDYAPPLLIAAIMLLADFLFLRPPGLFAAVTVIACEALRRRVPNLRGMPFALEWLTATGAIVGIALGNRILLSVFLVDQVPLGLTLIQTIMSAAVYPLVVLVSWFLLGLRKLSARDVEGLGGRV</sequence>
<reference evidence="2 3" key="1">
    <citation type="submission" date="2016-10" db="EMBL/GenBank/DDBJ databases">
        <authorList>
            <person name="de Groot N.N."/>
        </authorList>
    </citation>
    <scope>NUCLEOTIDE SEQUENCE [LARGE SCALE GENOMIC DNA]</scope>
    <source>
        <strain evidence="2 3">DSM 27842</strain>
    </source>
</reference>
<keyword evidence="1" id="KW-1133">Transmembrane helix</keyword>
<evidence type="ECO:0000256" key="1">
    <source>
        <dbReference type="SAM" id="Phobius"/>
    </source>
</evidence>
<accession>A0A1H8MR67</accession>
<evidence type="ECO:0000313" key="3">
    <source>
        <dbReference type="Proteomes" id="UP000198893"/>
    </source>
</evidence>
<dbReference type="AlphaFoldDB" id="A0A1H8MR67"/>
<feature type="transmembrane region" description="Helical" evidence="1">
    <location>
        <begin position="98"/>
        <end position="120"/>
    </location>
</feature>
<dbReference type="EMBL" id="FODS01000002">
    <property type="protein sequence ID" value="SEO19723.1"/>
    <property type="molecule type" value="Genomic_DNA"/>
</dbReference>
<proteinExistence type="predicted"/>
<protein>
    <submittedName>
        <fullName evidence="2">Rod shape-determining protein MreD</fullName>
    </submittedName>
</protein>
<feature type="transmembrane region" description="Helical" evidence="1">
    <location>
        <begin position="51"/>
        <end position="77"/>
    </location>
</feature>
<dbReference type="STRING" id="569882.SAMN04490248_102210"/>
<feature type="transmembrane region" description="Helical" evidence="1">
    <location>
        <begin position="126"/>
        <end position="151"/>
    </location>
</feature>
<evidence type="ECO:0000313" key="2">
    <source>
        <dbReference type="EMBL" id="SEO19723.1"/>
    </source>
</evidence>
<organism evidence="2 3">
    <name type="scientific">Salinihabitans flavidus</name>
    <dbReference type="NCBI Taxonomy" id="569882"/>
    <lineage>
        <taxon>Bacteria</taxon>
        <taxon>Pseudomonadati</taxon>
        <taxon>Pseudomonadota</taxon>
        <taxon>Alphaproteobacteria</taxon>
        <taxon>Rhodobacterales</taxon>
        <taxon>Roseobacteraceae</taxon>
        <taxon>Salinihabitans</taxon>
    </lineage>
</organism>
<keyword evidence="1" id="KW-0812">Transmembrane</keyword>
<dbReference type="Proteomes" id="UP000198893">
    <property type="component" value="Unassembled WGS sequence"/>
</dbReference>
<dbReference type="RefSeq" id="WP_245729315.1">
    <property type="nucleotide sequence ID" value="NZ_FODS01000002.1"/>
</dbReference>
<keyword evidence="1" id="KW-0472">Membrane</keyword>